<gene>
    <name evidence="1" type="ORF">ACFOMD_14630</name>
</gene>
<reference evidence="2" key="1">
    <citation type="journal article" date="2019" name="Int. J. Syst. Evol. Microbiol.">
        <title>The Global Catalogue of Microorganisms (GCM) 10K type strain sequencing project: providing services to taxonomists for standard genome sequencing and annotation.</title>
        <authorList>
            <consortium name="The Broad Institute Genomics Platform"/>
            <consortium name="The Broad Institute Genome Sequencing Center for Infectious Disease"/>
            <person name="Wu L."/>
            <person name="Ma J."/>
        </authorList>
    </citation>
    <scope>NUCLEOTIDE SEQUENCE [LARGE SCALE GENOMIC DNA]</scope>
    <source>
        <strain evidence="2">KCTC 42644</strain>
    </source>
</reference>
<name>A0ABV7XCI0_9SPHN</name>
<proteinExistence type="predicted"/>
<protein>
    <submittedName>
        <fullName evidence="1">Uncharacterized protein</fullName>
    </submittedName>
</protein>
<evidence type="ECO:0000313" key="1">
    <source>
        <dbReference type="EMBL" id="MFC3713809.1"/>
    </source>
</evidence>
<dbReference type="RefSeq" id="WP_380862666.1">
    <property type="nucleotide sequence ID" value="NZ_JBHRXV010000011.1"/>
</dbReference>
<evidence type="ECO:0000313" key="2">
    <source>
        <dbReference type="Proteomes" id="UP001595615"/>
    </source>
</evidence>
<dbReference type="EMBL" id="JBHRXV010000011">
    <property type="protein sequence ID" value="MFC3713809.1"/>
    <property type="molecule type" value="Genomic_DNA"/>
</dbReference>
<dbReference type="Proteomes" id="UP001595615">
    <property type="component" value="Unassembled WGS sequence"/>
</dbReference>
<organism evidence="1 2">
    <name type="scientific">Sphingoaurantiacus capsulatus</name>
    <dbReference type="NCBI Taxonomy" id="1771310"/>
    <lineage>
        <taxon>Bacteria</taxon>
        <taxon>Pseudomonadati</taxon>
        <taxon>Pseudomonadota</taxon>
        <taxon>Alphaproteobacteria</taxon>
        <taxon>Sphingomonadales</taxon>
        <taxon>Sphingosinicellaceae</taxon>
        <taxon>Sphingoaurantiacus</taxon>
    </lineage>
</organism>
<sequence>MRHMNIADLKPVDVAPFPVADLGSLDSLSRELTLAAASGDERVRLLNAMQMLGNIRDYLVSPLSDEAENLIDAAIQQLMHRERQLPATWRAA</sequence>
<accession>A0ABV7XCI0</accession>
<keyword evidence="2" id="KW-1185">Reference proteome</keyword>
<comment type="caution">
    <text evidence="1">The sequence shown here is derived from an EMBL/GenBank/DDBJ whole genome shotgun (WGS) entry which is preliminary data.</text>
</comment>